<proteinExistence type="predicted"/>
<comment type="caution">
    <text evidence="2">The sequence shown here is derived from an EMBL/GenBank/DDBJ whole genome shotgun (WGS) entry which is preliminary data.</text>
</comment>
<feature type="chain" id="PRO_5034788061" evidence="1">
    <location>
        <begin position="26"/>
        <end position="400"/>
    </location>
</feature>
<dbReference type="SUPFAM" id="SSF53474">
    <property type="entry name" value="alpha/beta-Hydrolases"/>
    <property type="match status" value="1"/>
</dbReference>
<feature type="signal peptide" evidence="1">
    <location>
        <begin position="1"/>
        <end position="25"/>
    </location>
</feature>
<name>A0A8H2K131_ACIRA</name>
<dbReference type="InterPro" id="IPR029058">
    <property type="entry name" value="AB_hydrolase_fold"/>
</dbReference>
<dbReference type="Pfam" id="PF03583">
    <property type="entry name" value="LIP"/>
    <property type="match status" value="1"/>
</dbReference>
<organism evidence="2 3">
    <name type="scientific">Acinetobacter radioresistens</name>
    <dbReference type="NCBI Taxonomy" id="40216"/>
    <lineage>
        <taxon>Bacteria</taxon>
        <taxon>Pseudomonadati</taxon>
        <taxon>Pseudomonadota</taxon>
        <taxon>Gammaproteobacteria</taxon>
        <taxon>Moraxellales</taxon>
        <taxon>Moraxellaceae</taxon>
        <taxon>Acinetobacter</taxon>
    </lineage>
</organism>
<evidence type="ECO:0000313" key="3">
    <source>
        <dbReference type="Proteomes" id="UP000314285"/>
    </source>
</evidence>
<reference evidence="2 3" key="1">
    <citation type="submission" date="2019-06" db="EMBL/GenBank/DDBJ databases">
        <title>Genome of Acinetobacter radioresistens APH1, a phenol degrading strain.</title>
        <authorList>
            <person name="Liu Y."/>
        </authorList>
    </citation>
    <scope>NUCLEOTIDE SEQUENCE [LARGE SCALE GENOMIC DNA]</scope>
    <source>
        <strain evidence="2 3">APH1</strain>
    </source>
</reference>
<dbReference type="PANTHER" id="PTHR34853:SF1">
    <property type="entry name" value="LIPASE 5"/>
    <property type="match status" value="1"/>
</dbReference>
<dbReference type="RefSeq" id="WP_034670000.1">
    <property type="nucleotide sequence ID" value="NZ_CP027365.1"/>
</dbReference>
<dbReference type="AlphaFoldDB" id="A0A8H2K131"/>
<dbReference type="Proteomes" id="UP000314285">
    <property type="component" value="Unassembled WGS sequence"/>
</dbReference>
<dbReference type="Gene3D" id="3.40.50.1820">
    <property type="entry name" value="alpha/beta hydrolase"/>
    <property type="match status" value="2"/>
</dbReference>
<dbReference type="GO" id="GO:0004806">
    <property type="term" value="F:triacylglycerol lipase activity"/>
    <property type="evidence" value="ECO:0007669"/>
    <property type="project" value="InterPro"/>
</dbReference>
<dbReference type="PANTHER" id="PTHR34853">
    <property type="match status" value="1"/>
</dbReference>
<keyword evidence="1" id="KW-0732">Signal</keyword>
<accession>A0A8H2K131</accession>
<evidence type="ECO:0000256" key="1">
    <source>
        <dbReference type="SAM" id="SignalP"/>
    </source>
</evidence>
<evidence type="ECO:0000313" key="2">
    <source>
        <dbReference type="EMBL" id="TNX93943.1"/>
    </source>
</evidence>
<dbReference type="PIRSF" id="PIRSF029171">
    <property type="entry name" value="Esterase_LipA"/>
    <property type="match status" value="1"/>
</dbReference>
<gene>
    <name evidence="2" type="ORF">FHY67_00300</name>
</gene>
<dbReference type="InterPro" id="IPR005152">
    <property type="entry name" value="Lipase_secreted"/>
</dbReference>
<sequence>MIKLSHPLKFLIAALSFGCTTLAVSQTNTTVASKNYHISSTKPGTILSAQAQQPGADYAHAGQRFLINYRSRGVYGEPIVASGFIILPKGKAPRQGWPVLAWAHGTTGVADTCAPSEDYAGGPVHSYQQVADAALDTWLARGYAIVAPDYQGLGTPGGHPYMNATSQLHTVVDAVRALHVLMPGQINKQWLVMGHSQGGAAALAVAAYGQKDAPELNLKAALALAPGGYQYEGIAEYAQTHPKPDTNVAAFFPIVLLGAQAADPAINPDNLVSPEMQLLLDQGRKRCLSEMQTELKQSPDRIFKPEANLKPLLDYLKLQSIERMTPTVPLMLVQGTNDQLVDPRGTYAYYQQVCKAHKPVVYHSINGGDHRDAVRQSPNFSAEFLKTLNNEKIPTSCSTK</sequence>
<keyword evidence="2" id="KW-0378">Hydrolase</keyword>
<protein>
    <submittedName>
        <fullName evidence="2">Alpha/beta hydrolase</fullName>
    </submittedName>
</protein>
<dbReference type="EMBL" id="VFBM01000001">
    <property type="protein sequence ID" value="TNX93943.1"/>
    <property type="molecule type" value="Genomic_DNA"/>
</dbReference>
<dbReference type="GO" id="GO:0016042">
    <property type="term" value="P:lipid catabolic process"/>
    <property type="evidence" value="ECO:0007669"/>
    <property type="project" value="InterPro"/>
</dbReference>